<sequence length="285" mass="31320">MTFKEKLRKAAEKNNSLLCVGLDTDLNKIPEHIKTDPNPLFVFNKAIIEATNQSVSCYKPNSAFYEAYGAEGIGQLKLTMDYLKEKYPDIPVILDAKRGDIGNTNEGYIKYAYDYLGVDAITLHPYLGKEAIKPFLDRKDQCPIILCKTSNPGAGELQDLVPDPGDQSIKLYQLVAEKVVKEWNYNGNCGLVVGATYPEELSVVRGIAKDLPLLLPGIGAQGGDVEKTVKAGVDAEGFNAIINSGRNIIYASSDLNFSIKAGEVALETQNLINIYRENIIKKLNN</sequence>
<dbReference type="SUPFAM" id="SSF51366">
    <property type="entry name" value="Ribulose-phoshate binding barrel"/>
    <property type="match status" value="1"/>
</dbReference>
<dbReference type="AlphaFoldDB" id="A0A0G0SH51"/>
<dbReference type="Proteomes" id="UP000034539">
    <property type="component" value="Unassembled WGS sequence"/>
</dbReference>
<keyword evidence="5 7" id="KW-0456">Lyase</keyword>
<dbReference type="GO" id="GO:0006207">
    <property type="term" value="P:'de novo' pyrimidine nucleobase biosynthetic process"/>
    <property type="evidence" value="ECO:0007669"/>
    <property type="project" value="InterPro"/>
</dbReference>
<dbReference type="PANTHER" id="PTHR43375">
    <property type="entry name" value="OROTIDINE 5'-PHOSPHATE DECARBOXYLASE"/>
    <property type="match status" value="1"/>
</dbReference>
<dbReference type="PATRIC" id="fig|1618450.3.peg.231"/>
<gene>
    <name evidence="7" type="primary">pyrF</name>
    <name evidence="9" type="ORF">UT63_C0007G0010</name>
</gene>
<dbReference type="CDD" id="cd04725">
    <property type="entry name" value="OMP_decarboxylase_like"/>
    <property type="match status" value="1"/>
</dbReference>
<evidence type="ECO:0000313" key="10">
    <source>
        <dbReference type="Proteomes" id="UP000034539"/>
    </source>
</evidence>
<evidence type="ECO:0000256" key="7">
    <source>
        <dbReference type="HAMAP-Rule" id="MF_01215"/>
    </source>
</evidence>
<feature type="active site" description="Proton donor" evidence="7">
    <location>
        <position position="97"/>
    </location>
</feature>
<dbReference type="HAMAP" id="MF_01215">
    <property type="entry name" value="OMPdecase_type2"/>
    <property type="match status" value="1"/>
</dbReference>
<dbReference type="GO" id="GO:0044205">
    <property type="term" value="P:'de novo' UMP biosynthetic process"/>
    <property type="evidence" value="ECO:0007669"/>
    <property type="project" value="UniProtKB-UniRule"/>
</dbReference>
<dbReference type="InterPro" id="IPR013785">
    <property type="entry name" value="Aldolase_TIM"/>
</dbReference>
<reference evidence="9 10" key="1">
    <citation type="journal article" date="2015" name="Nature">
        <title>rRNA introns, odd ribosomes, and small enigmatic genomes across a large radiation of phyla.</title>
        <authorList>
            <person name="Brown C.T."/>
            <person name="Hug L.A."/>
            <person name="Thomas B.C."/>
            <person name="Sharon I."/>
            <person name="Castelle C.J."/>
            <person name="Singh A."/>
            <person name="Wilkins M.J."/>
            <person name="Williams K.H."/>
            <person name="Banfield J.F."/>
        </authorList>
    </citation>
    <scope>NUCLEOTIDE SEQUENCE [LARGE SCALE GENOMIC DNA]</scope>
</reference>
<dbReference type="InterPro" id="IPR001754">
    <property type="entry name" value="OMPdeCOase_dom"/>
</dbReference>
<evidence type="ECO:0000313" key="9">
    <source>
        <dbReference type="EMBL" id="KKR34055.1"/>
    </source>
</evidence>
<dbReference type="UniPathway" id="UPA00070">
    <property type="reaction ID" value="UER00120"/>
</dbReference>
<evidence type="ECO:0000256" key="4">
    <source>
        <dbReference type="ARBA" id="ARBA00022975"/>
    </source>
</evidence>
<evidence type="ECO:0000256" key="2">
    <source>
        <dbReference type="ARBA" id="ARBA00008847"/>
    </source>
</evidence>
<dbReference type="InterPro" id="IPR011060">
    <property type="entry name" value="RibuloseP-bd_barrel"/>
</dbReference>
<keyword evidence="3 7" id="KW-0210">Decarboxylase</keyword>
<evidence type="ECO:0000256" key="1">
    <source>
        <dbReference type="ARBA" id="ARBA00004861"/>
    </source>
</evidence>
<evidence type="ECO:0000259" key="8">
    <source>
        <dbReference type="SMART" id="SM00934"/>
    </source>
</evidence>
<dbReference type="PANTHER" id="PTHR43375:SF1">
    <property type="entry name" value="OROTIDINE 5'-PHOSPHATE DECARBOXYLASE"/>
    <property type="match status" value="1"/>
</dbReference>
<dbReference type="InterPro" id="IPR011995">
    <property type="entry name" value="OMPdecase_type-2"/>
</dbReference>
<accession>A0A0G0SH51</accession>
<proteinExistence type="inferred from homology"/>
<organism evidence="9 10">
    <name type="scientific">Candidatus Gottesmanbacteria bacterium GW2011_GWC2_39_8</name>
    <dbReference type="NCBI Taxonomy" id="1618450"/>
    <lineage>
        <taxon>Bacteria</taxon>
        <taxon>Candidatus Gottesmaniibacteriota</taxon>
    </lineage>
</organism>
<comment type="caution">
    <text evidence="9">The sequence shown here is derived from an EMBL/GenBank/DDBJ whole genome shotgun (WGS) entry which is preliminary data.</text>
</comment>
<keyword evidence="4 7" id="KW-0665">Pyrimidine biosynthesis</keyword>
<comment type="similarity">
    <text evidence="2 7">Belongs to the OMP decarboxylase family. Type 2 subfamily.</text>
</comment>
<evidence type="ECO:0000256" key="6">
    <source>
        <dbReference type="ARBA" id="ARBA00049157"/>
    </source>
</evidence>
<protein>
    <recommendedName>
        <fullName evidence="7">Orotidine 5'-phosphate decarboxylase</fullName>
        <ecNumber evidence="7">4.1.1.23</ecNumber>
    </recommendedName>
    <alternativeName>
        <fullName evidence="7">OMP decarboxylase</fullName>
        <shortName evidence="7">OMPDCase</shortName>
        <shortName evidence="7">OMPdecase</shortName>
    </alternativeName>
</protein>
<dbReference type="Pfam" id="PF00215">
    <property type="entry name" value="OMPdecase"/>
    <property type="match status" value="1"/>
</dbReference>
<evidence type="ECO:0000256" key="3">
    <source>
        <dbReference type="ARBA" id="ARBA00022793"/>
    </source>
</evidence>
<dbReference type="InterPro" id="IPR018089">
    <property type="entry name" value="OMPdecase_AS"/>
</dbReference>
<dbReference type="GO" id="GO:0004590">
    <property type="term" value="F:orotidine-5'-phosphate decarboxylase activity"/>
    <property type="evidence" value="ECO:0007669"/>
    <property type="project" value="UniProtKB-UniRule"/>
</dbReference>
<dbReference type="Gene3D" id="3.20.20.70">
    <property type="entry name" value="Aldolase class I"/>
    <property type="match status" value="1"/>
</dbReference>
<evidence type="ECO:0000256" key="5">
    <source>
        <dbReference type="ARBA" id="ARBA00023239"/>
    </source>
</evidence>
<feature type="domain" description="Orotidine 5'-phosphate decarboxylase" evidence="8">
    <location>
        <begin position="17"/>
        <end position="261"/>
    </location>
</feature>
<dbReference type="EC" id="4.1.1.23" evidence="7"/>
<dbReference type="PROSITE" id="PS00156">
    <property type="entry name" value="OMPDECASE"/>
    <property type="match status" value="1"/>
</dbReference>
<dbReference type="SMART" id="SM00934">
    <property type="entry name" value="OMPdecase"/>
    <property type="match status" value="1"/>
</dbReference>
<comment type="pathway">
    <text evidence="1 7">Pyrimidine metabolism; UMP biosynthesis via de novo pathway; UMP from orotate: step 2/2.</text>
</comment>
<dbReference type="NCBIfam" id="TIGR02127">
    <property type="entry name" value="pyrF_sub2"/>
    <property type="match status" value="1"/>
</dbReference>
<comment type="catalytic activity">
    <reaction evidence="6 7">
        <text>orotidine 5'-phosphate + H(+) = UMP + CO2</text>
        <dbReference type="Rhea" id="RHEA:11596"/>
        <dbReference type="ChEBI" id="CHEBI:15378"/>
        <dbReference type="ChEBI" id="CHEBI:16526"/>
        <dbReference type="ChEBI" id="CHEBI:57538"/>
        <dbReference type="ChEBI" id="CHEBI:57865"/>
        <dbReference type="EC" id="4.1.1.23"/>
    </reaction>
</comment>
<name>A0A0G0SH51_9BACT</name>
<dbReference type="EMBL" id="LBXN01000007">
    <property type="protein sequence ID" value="KKR34055.1"/>
    <property type="molecule type" value="Genomic_DNA"/>
</dbReference>